<comment type="similarity">
    <text evidence="1 8">Belongs to the N(4)/N(6)-methyltransferase family.</text>
</comment>
<keyword evidence="3" id="KW-0808">Transferase</keyword>
<dbReference type="Pfam" id="PF18755">
    <property type="entry name" value="RAMA"/>
    <property type="match status" value="1"/>
</dbReference>
<dbReference type="GO" id="GO:0003677">
    <property type="term" value="F:DNA binding"/>
    <property type="evidence" value="ECO:0007669"/>
    <property type="project" value="UniProtKB-KW"/>
</dbReference>
<evidence type="ECO:0000259" key="9">
    <source>
        <dbReference type="Pfam" id="PF01555"/>
    </source>
</evidence>
<dbReference type="InterPro" id="IPR002941">
    <property type="entry name" value="DNA_methylase_N4/N6"/>
</dbReference>
<evidence type="ECO:0000313" key="11">
    <source>
        <dbReference type="EMBL" id="NBN78942.1"/>
    </source>
</evidence>
<dbReference type="InterPro" id="IPR002052">
    <property type="entry name" value="DNA_methylase_N6_adenine_CS"/>
</dbReference>
<feature type="domain" description="RAMA" evidence="10">
    <location>
        <begin position="300"/>
        <end position="394"/>
    </location>
</feature>
<dbReference type="InterPro" id="IPR029063">
    <property type="entry name" value="SAM-dependent_MTases_sf"/>
</dbReference>
<comment type="caution">
    <text evidence="11">The sequence shown here is derived from an EMBL/GenBank/DDBJ whole genome shotgun (WGS) entry which is preliminary data.</text>
</comment>
<dbReference type="SUPFAM" id="SSF53335">
    <property type="entry name" value="S-adenosyl-L-methionine-dependent methyltransferases"/>
    <property type="match status" value="1"/>
</dbReference>
<keyword evidence="5" id="KW-0235">DNA replication</keyword>
<keyword evidence="6" id="KW-0238">DNA-binding</keyword>
<dbReference type="EC" id="2.1.1.-" evidence="8"/>
<evidence type="ECO:0000313" key="12">
    <source>
        <dbReference type="Proteomes" id="UP000586722"/>
    </source>
</evidence>
<dbReference type="GO" id="GO:0008170">
    <property type="term" value="F:N-methyltransferase activity"/>
    <property type="evidence" value="ECO:0007669"/>
    <property type="project" value="InterPro"/>
</dbReference>
<dbReference type="Proteomes" id="UP000586722">
    <property type="component" value="Unassembled WGS sequence"/>
</dbReference>
<dbReference type="InterPro" id="IPR001091">
    <property type="entry name" value="RM_Methyltransferase"/>
</dbReference>
<evidence type="ECO:0000256" key="5">
    <source>
        <dbReference type="ARBA" id="ARBA00022705"/>
    </source>
</evidence>
<evidence type="ECO:0000256" key="8">
    <source>
        <dbReference type="RuleBase" id="RU362026"/>
    </source>
</evidence>
<dbReference type="GO" id="GO:0005737">
    <property type="term" value="C:cytoplasm"/>
    <property type="evidence" value="ECO:0007669"/>
    <property type="project" value="TreeGrafter"/>
</dbReference>
<evidence type="ECO:0000256" key="4">
    <source>
        <dbReference type="ARBA" id="ARBA00022691"/>
    </source>
</evidence>
<keyword evidence="2 11" id="KW-0489">Methyltransferase</keyword>
<gene>
    <name evidence="11" type="ORF">GWI72_11755</name>
</gene>
<dbReference type="PRINTS" id="PR00508">
    <property type="entry name" value="S21N4MTFRASE"/>
</dbReference>
<name>A0A7X5J9H2_9HYPH</name>
<comment type="catalytic activity">
    <reaction evidence="7">
        <text>a 2'-deoxyadenosine in DNA + S-adenosyl-L-methionine = an N(6)-methyl-2'-deoxyadenosine in DNA + S-adenosyl-L-homocysteine + H(+)</text>
        <dbReference type="Rhea" id="RHEA:15197"/>
        <dbReference type="Rhea" id="RHEA-COMP:12418"/>
        <dbReference type="Rhea" id="RHEA-COMP:12419"/>
        <dbReference type="ChEBI" id="CHEBI:15378"/>
        <dbReference type="ChEBI" id="CHEBI:57856"/>
        <dbReference type="ChEBI" id="CHEBI:59789"/>
        <dbReference type="ChEBI" id="CHEBI:90615"/>
        <dbReference type="ChEBI" id="CHEBI:90616"/>
        <dbReference type="EC" id="2.1.1.72"/>
    </reaction>
</comment>
<dbReference type="GO" id="GO:0009007">
    <property type="term" value="F:site-specific DNA-methyltransferase (adenine-specific) activity"/>
    <property type="evidence" value="ECO:0007669"/>
    <property type="project" value="UniProtKB-EC"/>
</dbReference>
<evidence type="ECO:0000256" key="3">
    <source>
        <dbReference type="ARBA" id="ARBA00022679"/>
    </source>
</evidence>
<dbReference type="Pfam" id="PF01555">
    <property type="entry name" value="N6_N4_Mtase"/>
    <property type="match status" value="1"/>
</dbReference>
<dbReference type="EMBL" id="JAABLQ010000001">
    <property type="protein sequence ID" value="NBN78942.1"/>
    <property type="molecule type" value="Genomic_DNA"/>
</dbReference>
<evidence type="ECO:0000259" key="10">
    <source>
        <dbReference type="Pfam" id="PF18755"/>
    </source>
</evidence>
<evidence type="ECO:0000256" key="7">
    <source>
        <dbReference type="ARBA" id="ARBA00047942"/>
    </source>
</evidence>
<dbReference type="PROSITE" id="PS00092">
    <property type="entry name" value="N6_MTASE"/>
    <property type="match status" value="1"/>
</dbReference>
<dbReference type="PANTHER" id="PTHR13370">
    <property type="entry name" value="RNA METHYLASE-RELATED"/>
    <property type="match status" value="1"/>
</dbReference>
<dbReference type="AlphaFoldDB" id="A0A7X5J9H2"/>
<evidence type="ECO:0000256" key="1">
    <source>
        <dbReference type="ARBA" id="ARBA00006594"/>
    </source>
</evidence>
<feature type="domain" description="DNA methylase N-4/N-6" evidence="9">
    <location>
        <begin position="62"/>
        <end position="283"/>
    </location>
</feature>
<reference evidence="12" key="1">
    <citation type="submission" date="2020-01" db="EMBL/GenBank/DDBJ databases">
        <authorList>
            <person name="Fang Y."/>
            <person name="Sun R."/>
            <person name="Nie L."/>
            <person name="He J."/>
            <person name="Hao L."/>
            <person name="Wang L."/>
            <person name="Su S."/>
            <person name="Lv E."/>
            <person name="Zhang Z."/>
            <person name="Xie R."/>
            <person name="Liu H."/>
        </authorList>
    </citation>
    <scope>NUCLEOTIDE SEQUENCE [LARGE SCALE GENOMIC DNA]</scope>
    <source>
        <strain evidence="12">XCT-53</strain>
    </source>
</reference>
<dbReference type="Gene3D" id="3.40.50.150">
    <property type="entry name" value="Vaccinia Virus protein VP39"/>
    <property type="match status" value="1"/>
</dbReference>
<proteinExistence type="inferred from homology"/>
<sequence length="395" mass="43339">MTVLRIGVSSGAPLKTRRSAASAAVSLVTPTPADPSGEPAWLNTILKGDCVAALEKLPAKSVDLVFADPPYNLQLGGDLHRPDQSKVDACDDHWDQFESFEAYDAFTRAWLMAVKRVLKKDGSIWVIGSYHNIFRVGAILQDLGFWILNDIVWLKSNPMPNFRGKRFTNAHETMIWATPSREAKYTFNYEALKTFNDDLQMRSDWQLPLCTGSERLKDASGQKVHPTQKPESLLYRVLTASSKPGDIVLDPFFGTGTTGAVAKRLGRNYVGVEREEAYIEAARKRIDAIEAGSGASLDMQKGKRAEPRIPFGSLLEAGLLAPGTELTCPKGKHLAVVRADGSLVSGDHSGSIHKVGALVQGAEACNGWTFWHINDNGARNPVDELRKLLRSRLAE</sequence>
<keyword evidence="4" id="KW-0949">S-adenosyl-L-methionine</keyword>
<evidence type="ECO:0000256" key="6">
    <source>
        <dbReference type="ARBA" id="ARBA00023125"/>
    </source>
</evidence>
<accession>A0A7X5J9H2</accession>
<dbReference type="GO" id="GO:0032259">
    <property type="term" value="P:methylation"/>
    <property type="evidence" value="ECO:0007669"/>
    <property type="project" value="UniProtKB-KW"/>
</dbReference>
<protein>
    <recommendedName>
        <fullName evidence="8">Methyltransferase</fullName>
        <ecNumber evidence="8">2.1.1.-</ecNumber>
    </recommendedName>
</protein>
<dbReference type="FunFam" id="3.40.50.150:FF:000276">
    <property type="entry name" value="Methyltransferase"/>
    <property type="match status" value="1"/>
</dbReference>
<dbReference type="InterPro" id="IPR040843">
    <property type="entry name" value="RAMA"/>
</dbReference>
<keyword evidence="12" id="KW-1185">Reference proteome</keyword>
<dbReference type="GO" id="GO:0006260">
    <property type="term" value="P:DNA replication"/>
    <property type="evidence" value="ECO:0007669"/>
    <property type="project" value="UniProtKB-KW"/>
</dbReference>
<evidence type="ECO:0000256" key="2">
    <source>
        <dbReference type="ARBA" id="ARBA00022603"/>
    </source>
</evidence>
<dbReference type="PANTHER" id="PTHR13370:SF3">
    <property type="entry name" value="TRNA (GUANINE(10)-N2)-METHYLTRANSFERASE HOMOLOG"/>
    <property type="match status" value="1"/>
</dbReference>
<organism evidence="11 12">
    <name type="scientific">Pannonibacter tanglangensis</name>
    <dbReference type="NCBI Taxonomy" id="2750084"/>
    <lineage>
        <taxon>Bacteria</taxon>
        <taxon>Pseudomonadati</taxon>
        <taxon>Pseudomonadota</taxon>
        <taxon>Alphaproteobacteria</taxon>
        <taxon>Hyphomicrobiales</taxon>
        <taxon>Stappiaceae</taxon>
        <taxon>Pannonibacter</taxon>
    </lineage>
</organism>